<evidence type="ECO:0000256" key="1">
    <source>
        <dbReference type="SAM" id="MobiDB-lite"/>
    </source>
</evidence>
<reference evidence="4" key="1">
    <citation type="submission" date="2020-01" db="EMBL/GenBank/DDBJ databases">
        <authorList>
            <consortium name="DOE Joint Genome Institute"/>
            <person name="Haridas S."/>
            <person name="Albert R."/>
            <person name="Binder M."/>
            <person name="Bloem J."/>
            <person name="Labutti K."/>
            <person name="Salamov A."/>
            <person name="Andreopoulos B."/>
            <person name="Baker S.E."/>
            <person name="Barry K."/>
            <person name="Bills G."/>
            <person name="Bluhm B.H."/>
            <person name="Cannon C."/>
            <person name="Castanera R."/>
            <person name="Culley D.E."/>
            <person name="Daum C."/>
            <person name="Ezra D."/>
            <person name="Gonzalez J.B."/>
            <person name="Henrissat B."/>
            <person name="Kuo A."/>
            <person name="Liang C."/>
            <person name="Lipzen A."/>
            <person name="Lutzoni F."/>
            <person name="Magnuson J."/>
            <person name="Mondo S."/>
            <person name="Nolan M."/>
            <person name="Ohm R."/>
            <person name="Pangilinan J."/>
            <person name="Park H.-J."/>
            <person name="Ramirez L."/>
            <person name="Alfaro M."/>
            <person name="Sun H."/>
            <person name="Tritt A."/>
            <person name="Yoshinaga Y."/>
            <person name="Zwiers L.-H."/>
            <person name="Turgeon B.G."/>
            <person name="Goodwin S.B."/>
            <person name="Spatafora J.W."/>
            <person name="Crous P.W."/>
            <person name="Grigoriev I.V."/>
        </authorList>
    </citation>
    <scope>NUCLEOTIDE SEQUENCE</scope>
    <source>
        <strain evidence="4">CBS 342.82</strain>
    </source>
</reference>
<dbReference type="PANTHER" id="PTHR37488">
    <property type="entry name" value="DUF1275 DOMAIN-CONTAINING PROTEIN"/>
    <property type="match status" value="1"/>
</dbReference>
<dbReference type="GeneID" id="54364101"/>
<protein>
    <recommendedName>
        <fullName evidence="5">DUF1275 domain protein</fullName>
    </recommendedName>
</protein>
<evidence type="ECO:0008006" key="5">
    <source>
        <dbReference type="Google" id="ProtNLM"/>
    </source>
</evidence>
<organism evidence="4">
    <name type="scientific">Dissoconium aciculare CBS 342.82</name>
    <dbReference type="NCBI Taxonomy" id="1314786"/>
    <lineage>
        <taxon>Eukaryota</taxon>
        <taxon>Fungi</taxon>
        <taxon>Dikarya</taxon>
        <taxon>Ascomycota</taxon>
        <taxon>Pezizomycotina</taxon>
        <taxon>Dothideomycetes</taxon>
        <taxon>Dothideomycetidae</taxon>
        <taxon>Mycosphaerellales</taxon>
        <taxon>Dissoconiaceae</taxon>
        <taxon>Dissoconium</taxon>
    </lineage>
</organism>
<keyword evidence="2" id="KW-1133">Transmembrane helix</keyword>
<dbReference type="PANTHER" id="PTHR37488:SF1">
    <property type="entry name" value="DUF1275 DOMAIN PROTEIN"/>
    <property type="match status" value="1"/>
</dbReference>
<evidence type="ECO:0000313" key="4">
    <source>
        <dbReference type="RefSeq" id="XP_033462149.1"/>
    </source>
</evidence>
<reference evidence="4" key="3">
    <citation type="submission" date="2025-08" db="UniProtKB">
        <authorList>
            <consortium name="RefSeq"/>
        </authorList>
    </citation>
    <scope>IDENTIFICATION</scope>
    <source>
        <strain evidence="4">CBS 342.82</strain>
    </source>
</reference>
<gene>
    <name evidence="4" type="ORF">K489DRAFT_387201</name>
</gene>
<feature type="transmembrane region" description="Helical" evidence="2">
    <location>
        <begin position="169"/>
        <end position="186"/>
    </location>
</feature>
<name>A0A6J3MB79_9PEZI</name>
<feature type="transmembrane region" description="Helical" evidence="2">
    <location>
        <begin position="63"/>
        <end position="86"/>
    </location>
</feature>
<accession>A0A6J3MB79</accession>
<dbReference type="Proteomes" id="UP000504637">
    <property type="component" value="Unplaced"/>
</dbReference>
<feature type="transmembrane region" description="Helical" evidence="2">
    <location>
        <begin position="106"/>
        <end position="125"/>
    </location>
</feature>
<keyword evidence="3" id="KW-1185">Reference proteome</keyword>
<dbReference type="AlphaFoldDB" id="A0A6J3MB79"/>
<feature type="region of interest" description="Disordered" evidence="1">
    <location>
        <begin position="1"/>
        <end position="35"/>
    </location>
</feature>
<evidence type="ECO:0000256" key="2">
    <source>
        <dbReference type="SAM" id="Phobius"/>
    </source>
</evidence>
<sequence length="282" mass="31026">MPRSEGYGTLPSTEPRLSEDQPSTASIHARPVLSEPKTPGWTARLHDHLHVDVNNRWADIPLLLCYFITGLLDTASVTTWGSFASMQTGNTIYLGYGIVAPSESNRWIRAAVSLVSFSVGSFLFARFHRFFSPRRRWVLLLSYIIQTLLIGAAALMVTLGPRTTKDGPITSWVLVPIALIALQSSGQAFMSRVLKFGSLTSVVLTSIYCDLWADEKLFAGIIANTERNRRVAAPIMLLCGAVVAGVCERAEVGIAGALWMAAGLKAIIIVLWWFWREDELSS</sequence>
<keyword evidence="2" id="KW-0812">Transmembrane</keyword>
<proteinExistence type="predicted"/>
<feature type="transmembrane region" description="Helical" evidence="2">
    <location>
        <begin position="137"/>
        <end position="157"/>
    </location>
</feature>
<dbReference type="InterPro" id="IPR010699">
    <property type="entry name" value="DUF1275"/>
</dbReference>
<dbReference type="OrthoDB" id="5288586at2759"/>
<reference evidence="4" key="2">
    <citation type="submission" date="2020-04" db="EMBL/GenBank/DDBJ databases">
        <authorList>
            <consortium name="NCBI Genome Project"/>
        </authorList>
    </citation>
    <scope>NUCLEOTIDE SEQUENCE</scope>
    <source>
        <strain evidence="4">CBS 342.82</strain>
    </source>
</reference>
<dbReference type="Pfam" id="PF06912">
    <property type="entry name" value="DUF1275"/>
    <property type="match status" value="1"/>
</dbReference>
<feature type="transmembrane region" description="Helical" evidence="2">
    <location>
        <begin position="254"/>
        <end position="275"/>
    </location>
</feature>
<evidence type="ECO:0000313" key="3">
    <source>
        <dbReference type="Proteomes" id="UP000504637"/>
    </source>
</evidence>
<keyword evidence="2" id="KW-0472">Membrane</keyword>
<dbReference type="RefSeq" id="XP_033462149.1">
    <property type="nucleotide sequence ID" value="XM_033606301.1"/>
</dbReference>